<dbReference type="InterPro" id="IPR014020">
    <property type="entry name" value="Tensin_C2-dom"/>
</dbReference>
<evidence type="ECO:0000313" key="3">
    <source>
        <dbReference type="Proteomes" id="UP001434883"/>
    </source>
</evidence>
<accession>A0ABV0R156</accession>
<evidence type="ECO:0000259" key="1">
    <source>
        <dbReference type="PROSITE" id="PS51182"/>
    </source>
</evidence>
<sequence length="142" mass="16502">MGRCKVDSAASVIYYNFLLRNRLPYKPVAVLFHKMLFETVPMFTAGTCNPQFVVYQLKVKIHTSNPGHTRREDKLMVVEFPQPLPVSGDIKVEINTFFIPGPEETSDNLCAERIRYDDYDYGEINQLLDRSFKIYIKTMVWA</sequence>
<keyword evidence="3" id="KW-1185">Reference proteome</keyword>
<organism evidence="2 3">
    <name type="scientific">Xenoophorus captivus</name>
    <dbReference type="NCBI Taxonomy" id="1517983"/>
    <lineage>
        <taxon>Eukaryota</taxon>
        <taxon>Metazoa</taxon>
        <taxon>Chordata</taxon>
        <taxon>Craniata</taxon>
        <taxon>Vertebrata</taxon>
        <taxon>Euteleostomi</taxon>
        <taxon>Actinopterygii</taxon>
        <taxon>Neopterygii</taxon>
        <taxon>Teleostei</taxon>
        <taxon>Neoteleostei</taxon>
        <taxon>Acanthomorphata</taxon>
        <taxon>Ovalentaria</taxon>
        <taxon>Atherinomorphae</taxon>
        <taxon>Cyprinodontiformes</taxon>
        <taxon>Goodeidae</taxon>
        <taxon>Xenoophorus</taxon>
    </lineage>
</organism>
<dbReference type="InterPro" id="IPR035892">
    <property type="entry name" value="C2_domain_sf"/>
</dbReference>
<dbReference type="Proteomes" id="UP001434883">
    <property type="component" value="Unassembled WGS sequence"/>
</dbReference>
<dbReference type="Pfam" id="PF04636">
    <property type="entry name" value="PA26"/>
    <property type="match status" value="1"/>
</dbReference>
<dbReference type="InterPro" id="IPR006730">
    <property type="entry name" value="Sestrin"/>
</dbReference>
<dbReference type="Gene3D" id="2.60.40.1110">
    <property type="match status" value="1"/>
</dbReference>
<reference evidence="2 3" key="1">
    <citation type="submission" date="2021-06" db="EMBL/GenBank/DDBJ databases">
        <authorList>
            <person name="Palmer J.M."/>
        </authorList>
    </citation>
    <scope>NUCLEOTIDE SEQUENCE [LARGE SCALE GENOMIC DNA]</scope>
    <source>
        <strain evidence="2 3">XC_2019</strain>
        <tissue evidence="2">Muscle</tissue>
    </source>
</reference>
<name>A0ABV0R156_9TELE</name>
<proteinExistence type="predicted"/>
<dbReference type="PROSITE" id="PS51182">
    <property type="entry name" value="C2_TENSIN"/>
    <property type="match status" value="1"/>
</dbReference>
<dbReference type="SMART" id="SM01326">
    <property type="entry name" value="PTEN_C2"/>
    <property type="match status" value="1"/>
</dbReference>
<dbReference type="EMBL" id="JAHRIN010027407">
    <property type="protein sequence ID" value="MEQ2201262.1"/>
    <property type="molecule type" value="Genomic_DNA"/>
</dbReference>
<comment type="caution">
    <text evidence="2">The sequence shown here is derived from an EMBL/GenBank/DDBJ whole genome shotgun (WGS) entry which is preliminary data.</text>
</comment>
<protein>
    <recommendedName>
        <fullName evidence="1">C2 tensin-type domain-containing protein</fullName>
    </recommendedName>
</protein>
<evidence type="ECO:0000313" key="2">
    <source>
        <dbReference type="EMBL" id="MEQ2201262.1"/>
    </source>
</evidence>
<dbReference type="SUPFAM" id="SSF49562">
    <property type="entry name" value="C2 domain (Calcium/lipid-binding domain, CaLB)"/>
    <property type="match status" value="1"/>
</dbReference>
<dbReference type="Pfam" id="PF10409">
    <property type="entry name" value="PTEN_C2"/>
    <property type="match status" value="1"/>
</dbReference>
<gene>
    <name evidence="2" type="ORF">XENOCAPTIV_009902</name>
</gene>
<feature type="domain" description="C2 tensin-type" evidence="1">
    <location>
        <begin position="27"/>
        <end position="142"/>
    </location>
</feature>